<dbReference type="InterPro" id="IPR004358">
    <property type="entry name" value="Sig_transdc_His_kin-like_C"/>
</dbReference>
<dbReference type="PRINTS" id="PR00344">
    <property type="entry name" value="BCTRLSENSOR"/>
</dbReference>
<dbReference type="InterPro" id="IPR005467">
    <property type="entry name" value="His_kinase_dom"/>
</dbReference>
<evidence type="ECO:0000256" key="4">
    <source>
        <dbReference type="ARBA" id="ARBA00022475"/>
    </source>
</evidence>
<evidence type="ECO:0000256" key="1">
    <source>
        <dbReference type="ARBA" id="ARBA00000085"/>
    </source>
</evidence>
<dbReference type="Gene3D" id="1.10.287.130">
    <property type="match status" value="1"/>
</dbReference>
<dbReference type="Pfam" id="PF02518">
    <property type="entry name" value="HATPase_c"/>
    <property type="match status" value="1"/>
</dbReference>
<dbReference type="PANTHER" id="PTHR44936">
    <property type="entry name" value="SENSOR PROTEIN CREC"/>
    <property type="match status" value="1"/>
</dbReference>
<dbReference type="Gene3D" id="3.30.565.10">
    <property type="entry name" value="Histidine kinase-like ATPase, C-terminal domain"/>
    <property type="match status" value="1"/>
</dbReference>
<sequence length="435" mass="49830">MKRIYLESFLGLIILFVASLIGYEVIVYQLNTDYDYLLEEHEAQAFHEFIYPIYQEKGEDYTIKQLEKLATSSHMLLVAQEMTHLPPEVRVVFDESPALNTAFDEDRNLWFRFEPNSPIFKLSENPNSPIIQAIHFDDNVVWVFFLAGFAIYCVLLIWFLSRRIRTLEKVTIDFASGNFEARAETTSAKAVGSLNRRFNEMAEKVSRLITSNRMLTNAVAHELRTPIFRLQWQADLLADTSLSKEQNKYVTSIVEDIDEMENMVDELLYYAKMEQPDAEIQSSQISINSFIQSLLPRWQRETPITISLLESEISDTTTLVDQKLLQRALDNLLRNAMRYAQRDITLKIRAQCECLCIDVHDDGCGIDETDWPHLFDAFYSAHKSRNKNSSGFGLGLAIVKQIVELQNGSVSVAHSHLGGARFTICLPKIDSSLSS</sequence>
<evidence type="ECO:0000259" key="11">
    <source>
        <dbReference type="PROSITE" id="PS50109"/>
    </source>
</evidence>
<evidence type="ECO:0000256" key="9">
    <source>
        <dbReference type="ARBA" id="ARBA00022840"/>
    </source>
</evidence>
<dbReference type="InterPro" id="IPR003661">
    <property type="entry name" value="HisK_dim/P_dom"/>
</dbReference>
<keyword evidence="6" id="KW-0808">Transferase</keyword>
<dbReference type="SUPFAM" id="SSF47384">
    <property type="entry name" value="Homodimeric domain of signal transducing histidine kinase"/>
    <property type="match status" value="1"/>
</dbReference>
<reference evidence="13 14" key="1">
    <citation type="submission" date="2018-08" db="EMBL/GenBank/DDBJ databases">
        <title>Genomic taxonomy of the Vibrionaceae family.</title>
        <authorList>
            <person name="Gomez-Gil B."/>
            <person name="Tanaka M."/>
            <person name="Sawabe T."/>
            <person name="Enciso-Ibarra K."/>
        </authorList>
    </citation>
    <scope>NUCLEOTIDE SEQUENCE [LARGE SCALE GENOMIC DNA]</scope>
    <source>
        <strain evidence="13 14">CAIM 1831</strain>
    </source>
</reference>
<dbReference type="SMART" id="SM00387">
    <property type="entry name" value="HATPase_c"/>
    <property type="match status" value="1"/>
</dbReference>
<dbReference type="Gene3D" id="6.10.340.10">
    <property type="match status" value="1"/>
</dbReference>
<dbReference type="InterPro" id="IPR050980">
    <property type="entry name" value="2C_sensor_his_kinase"/>
</dbReference>
<accession>A0ABN5PNL4</accession>
<comment type="subcellular location">
    <subcellularLocation>
        <location evidence="2">Cell membrane</location>
        <topology evidence="2">Multi-pass membrane protein</topology>
    </subcellularLocation>
</comment>
<feature type="domain" description="Histidine kinase" evidence="11">
    <location>
        <begin position="218"/>
        <end position="430"/>
    </location>
</feature>
<feature type="domain" description="HAMP" evidence="12">
    <location>
        <begin position="158"/>
        <end position="210"/>
    </location>
</feature>
<dbReference type="InterPro" id="IPR036890">
    <property type="entry name" value="HATPase_C_sf"/>
</dbReference>
<dbReference type="EMBL" id="CP032094">
    <property type="protein sequence ID" value="AXY03266.1"/>
    <property type="molecule type" value="Genomic_DNA"/>
</dbReference>
<dbReference type="CDD" id="cd06225">
    <property type="entry name" value="HAMP"/>
    <property type="match status" value="1"/>
</dbReference>
<dbReference type="Pfam" id="PF00672">
    <property type="entry name" value="HAMP"/>
    <property type="match status" value="1"/>
</dbReference>
<name>A0ABN5PNL4_9VIBR</name>
<keyword evidence="10" id="KW-0472">Membrane</keyword>
<evidence type="ECO:0000256" key="10">
    <source>
        <dbReference type="SAM" id="Phobius"/>
    </source>
</evidence>
<dbReference type="InterPro" id="IPR003594">
    <property type="entry name" value="HATPase_dom"/>
</dbReference>
<dbReference type="EC" id="2.7.13.3" evidence="3"/>
<dbReference type="SMART" id="SM00388">
    <property type="entry name" value="HisKA"/>
    <property type="match status" value="1"/>
</dbReference>
<keyword evidence="10" id="KW-1133">Transmembrane helix</keyword>
<evidence type="ECO:0000313" key="14">
    <source>
        <dbReference type="Proteomes" id="UP000262832"/>
    </source>
</evidence>
<protein>
    <recommendedName>
        <fullName evidence="3">histidine kinase</fullName>
        <ecNumber evidence="3">2.7.13.3</ecNumber>
    </recommendedName>
</protein>
<organism evidence="13 14">
    <name type="scientific">Vibrio alfacsensis</name>
    <dbReference type="NCBI Taxonomy" id="1074311"/>
    <lineage>
        <taxon>Bacteria</taxon>
        <taxon>Pseudomonadati</taxon>
        <taxon>Pseudomonadota</taxon>
        <taxon>Gammaproteobacteria</taxon>
        <taxon>Vibrionales</taxon>
        <taxon>Vibrionaceae</taxon>
        <taxon>Vibrio</taxon>
    </lineage>
</organism>
<feature type="transmembrane region" description="Helical" evidence="10">
    <location>
        <begin position="9"/>
        <end position="30"/>
    </location>
</feature>
<dbReference type="SUPFAM" id="SSF55874">
    <property type="entry name" value="ATPase domain of HSP90 chaperone/DNA topoisomerase II/histidine kinase"/>
    <property type="match status" value="1"/>
</dbReference>
<evidence type="ECO:0000259" key="12">
    <source>
        <dbReference type="PROSITE" id="PS50885"/>
    </source>
</evidence>
<evidence type="ECO:0000256" key="2">
    <source>
        <dbReference type="ARBA" id="ARBA00004651"/>
    </source>
</evidence>
<keyword evidence="9" id="KW-0067">ATP-binding</keyword>
<dbReference type="InterPro" id="IPR036097">
    <property type="entry name" value="HisK_dim/P_sf"/>
</dbReference>
<comment type="catalytic activity">
    <reaction evidence="1">
        <text>ATP + protein L-histidine = ADP + protein N-phospho-L-histidine.</text>
        <dbReference type="EC" id="2.7.13.3"/>
    </reaction>
</comment>
<keyword evidence="4" id="KW-1003">Cell membrane</keyword>
<dbReference type="CDD" id="cd00082">
    <property type="entry name" value="HisKA"/>
    <property type="match status" value="1"/>
</dbReference>
<dbReference type="PANTHER" id="PTHR44936:SF10">
    <property type="entry name" value="SENSOR PROTEIN RSTB"/>
    <property type="match status" value="1"/>
</dbReference>
<dbReference type="PROSITE" id="PS50885">
    <property type="entry name" value="HAMP"/>
    <property type="match status" value="1"/>
</dbReference>
<evidence type="ECO:0000256" key="8">
    <source>
        <dbReference type="ARBA" id="ARBA00022777"/>
    </source>
</evidence>
<feature type="transmembrane region" description="Helical" evidence="10">
    <location>
        <begin position="140"/>
        <end position="160"/>
    </location>
</feature>
<dbReference type="InterPro" id="IPR003660">
    <property type="entry name" value="HAMP_dom"/>
</dbReference>
<dbReference type="PROSITE" id="PS50109">
    <property type="entry name" value="HIS_KIN"/>
    <property type="match status" value="1"/>
</dbReference>
<keyword evidence="5" id="KW-0597">Phosphoprotein</keyword>
<proteinExistence type="predicted"/>
<dbReference type="RefSeq" id="WP_128813158.1">
    <property type="nucleotide sequence ID" value="NZ_CP032094.1"/>
</dbReference>
<keyword evidence="10" id="KW-0812">Transmembrane</keyword>
<keyword evidence="7" id="KW-0547">Nucleotide-binding</keyword>
<evidence type="ECO:0000256" key="3">
    <source>
        <dbReference type="ARBA" id="ARBA00012438"/>
    </source>
</evidence>
<keyword evidence="8" id="KW-0418">Kinase</keyword>
<gene>
    <name evidence="13" type="ORF">D1115_20500</name>
</gene>
<keyword evidence="14" id="KW-1185">Reference proteome</keyword>
<evidence type="ECO:0000256" key="6">
    <source>
        <dbReference type="ARBA" id="ARBA00022679"/>
    </source>
</evidence>
<dbReference type="SMART" id="SM00304">
    <property type="entry name" value="HAMP"/>
    <property type="match status" value="1"/>
</dbReference>
<evidence type="ECO:0000256" key="7">
    <source>
        <dbReference type="ARBA" id="ARBA00022741"/>
    </source>
</evidence>
<evidence type="ECO:0000256" key="5">
    <source>
        <dbReference type="ARBA" id="ARBA00022553"/>
    </source>
</evidence>
<dbReference type="Proteomes" id="UP000262832">
    <property type="component" value="Chromosome II"/>
</dbReference>
<dbReference type="Pfam" id="PF00512">
    <property type="entry name" value="HisKA"/>
    <property type="match status" value="1"/>
</dbReference>
<evidence type="ECO:0000313" key="13">
    <source>
        <dbReference type="EMBL" id="AXY03266.1"/>
    </source>
</evidence>